<dbReference type="AlphaFoldDB" id="W9RG08"/>
<keyword evidence="2" id="KW-0472">Membrane</keyword>
<feature type="transmembrane region" description="Helical" evidence="2">
    <location>
        <begin position="268"/>
        <end position="285"/>
    </location>
</feature>
<keyword evidence="2" id="KW-1133">Transmembrane helix</keyword>
<keyword evidence="2" id="KW-0812">Transmembrane</keyword>
<evidence type="ECO:0000256" key="1">
    <source>
        <dbReference type="SAM" id="MobiDB-lite"/>
    </source>
</evidence>
<dbReference type="InterPro" id="IPR000608">
    <property type="entry name" value="UBC"/>
</dbReference>
<dbReference type="PROSITE" id="PS50127">
    <property type="entry name" value="UBC_2"/>
    <property type="match status" value="1"/>
</dbReference>
<feature type="domain" description="UBC core" evidence="3">
    <location>
        <begin position="11"/>
        <end position="174"/>
    </location>
</feature>
<dbReference type="OrthoDB" id="1158011at2759"/>
<dbReference type="FunFam" id="3.10.110.10:FF:000056">
    <property type="entry name" value="ubiquitin-conjugating enzyme E2 32"/>
    <property type="match status" value="1"/>
</dbReference>
<evidence type="ECO:0000313" key="5">
    <source>
        <dbReference type="Proteomes" id="UP000030645"/>
    </source>
</evidence>
<dbReference type="InterPro" id="IPR016135">
    <property type="entry name" value="UBQ-conjugating_enzyme/RWD"/>
</dbReference>
<dbReference type="PANTHER" id="PTHR24067">
    <property type="entry name" value="UBIQUITIN-CONJUGATING ENZYME E2"/>
    <property type="match status" value="1"/>
</dbReference>
<sequence>MAEDKYNLKNPAVKRILQEIKEMQSNSSDDFMSLPLEENIFEWQFAIRGPRDTEFEGGIYHGRIQLPAEYPFKPPSFMLLTPNGRFETQTKICLSISNHHPEHWQPSWSVRTALVALIAFMPTSPNGALGSLDYKKEERRALAVKSREASPKFGTPERQKLIDEVHEYMLSKAPPVPQLCPSETPEEQPTKIEEGDAQAGSQNSDVAQAAEGLPNPSVGERVVEEHQESPANANPRLARERAPSEVHSSNQVLQRQEVRAQRPADDRLFTWAAVGLTIAIVVLLLKKFMNAGGHGAVFMDGS</sequence>
<keyword evidence="5" id="KW-1185">Reference proteome</keyword>
<dbReference type="EMBL" id="KE344612">
    <property type="protein sequence ID" value="EXB71070.1"/>
    <property type="molecule type" value="Genomic_DNA"/>
</dbReference>
<dbReference type="SUPFAM" id="SSF54495">
    <property type="entry name" value="UBC-like"/>
    <property type="match status" value="1"/>
</dbReference>
<dbReference type="eggNOG" id="KOG0428">
    <property type="taxonomic scope" value="Eukaryota"/>
</dbReference>
<protein>
    <submittedName>
        <fullName evidence="4">Ubiquitin-conjugating enzyme E2 32</fullName>
    </submittedName>
</protein>
<dbReference type="STRING" id="981085.W9RG08"/>
<accession>W9RG08</accession>
<reference evidence="5" key="1">
    <citation type="submission" date="2013-01" db="EMBL/GenBank/DDBJ databases">
        <title>Draft Genome Sequence of a Mulberry Tree, Morus notabilis C.K. Schneid.</title>
        <authorList>
            <person name="He N."/>
            <person name="Zhao S."/>
        </authorList>
    </citation>
    <scope>NUCLEOTIDE SEQUENCE</scope>
</reference>
<evidence type="ECO:0000259" key="3">
    <source>
        <dbReference type="PROSITE" id="PS50127"/>
    </source>
</evidence>
<dbReference type="SMART" id="SM00212">
    <property type="entry name" value="UBCc"/>
    <property type="match status" value="1"/>
</dbReference>
<evidence type="ECO:0000313" key="4">
    <source>
        <dbReference type="EMBL" id="EXB71070.1"/>
    </source>
</evidence>
<gene>
    <name evidence="4" type="ORF">L484_004205</name>
</gene>
<dbReference type="Proteomes" id="UP000030645">
    <property type="component" value="Unassembled WGS sequence"/>
</dbReference>
<dbReference type="Pfam" id="PF00179">
    <property type="entry name" value="UQ_con"/>
    <property type="match status" value="1"/>
</dbReference>
<dbReference type="InterPro" id="IPR050113">
    <property type="entry name" value="Ub_conjugating_enzyme"/>
</dbReference>
<evidence type="ECO:0000256" key="2">
    <source>
        <dbReference type="SAM" id="Phobius"/>
    </source>
</evidence>
<feature type="region of interest" description="Disordered" evidence="1">
    <location>
        <begin position="174"/>
        <end position="260"/>
    </location>
</feature>
<name>W9RG08_9ROSA</name>
<proteinExistence type="predicted"/>
<dbReference type="KEGG" id="mnt:21387710"/>
<dbReference type="CDD" id="cd23799">
    <property type="entry name" value="UBCc_UBE2J"/>
    <property type="match status" value="1"/>
</dbReference>
<dbReference type="Gene3D" id="3.10.110.10">
    <property type="entry name" value="Ubiquitin Conjugating Enzyme"/>
    <property type="match status" value="1"/>
</dbReference>
<organism evidence="4 5">
    <name type="scientific">Morus notabilis</name>
    <dbReference type="NCBI Taxonomy" id="981085"/>
    <lineage>
        <taxon>Eukaryota</taxon>
        <taxon>Viridiplantae</taxon>
        <taxon>Streptophyta</taxon>
        <taxon>Embryophyta</taxon>
        <taxon>Tracheophyta</taxon>
        <taxon>Spermatophyta</taxon>
        <taxon>Magnoliopsida</taxon>
        <taxon>eudicotyledons</taxon>
        <taxon>Gunneridae</taxon>
        <taxon>Pentapetalae</taxon>
        <taxon>rosids</taxon>
        <taxon>fabids</taxon>
        <taxon>Rosales</taxon>
        <taxon>Moraceae</taxon>
        <taxon>Moreae</taxon>
        <taxon>Morus</taxon>
    </lineage>
</organism>